<dbReference type="InterPro" id="IPR012340">
    <property type="entry name" value="NA-bd_OB-fold"/>
</dbReference>
<feature type="domain" description="GYF" evidence="4">
    <location>
        <begin position="453"/>
        <end position="503"/>
    </location>
</feature>
<dbReference type="Gene3D" id="2.40.50.140">
    <property type="entry name" value="Nucleic acid-binding proteins"/>
    <property type="match status" value="1"/>
</dbReference>
<dbReference type="InterPro" id="IPR012677">
    <property type="entry name" value="Nucleotide-bd_a/b_plait_sf"/>
</dbReference>
<keyword evidence="5" id="KW-0647">Proteasome</keyword>
<dbReference type="PROSITE" id="PS50829">
    <property type="entry name" value="GYF"/>
    <property type="match status" value="1"/>
</dbReference>
<name>A0AAD5SLC7_9FUNG</name>
<feature type="region of interest" description="Disordered" evidence="2">
    <location>
        <begin position="594"/>
        <end position="616"/>
    </location>
</feature>
<dbReference type="Gene3D" id="3.30.1490.40">
    <property type="match status" value="1"/>
</dbReference>
<feature type="compositionally biased region" description="Low complexity" evidence="2">
    <location>
        <begin position="603"/>
        <end position="616"/>
    </location>
</feature>
<evidence type="ECO:0000256" key="1">
    <source>
        <dbReference type="PROSITE-ProRule" id="PRU00176"/>
    </source>
</evidence>
<reference evidence="5" key="1">
    <citation type="submission" date="2020-05" db="EMBL/GenBank/DDBJ databases">
        <title>Phylogenomic resolution of chytrid fungi.</title>
        <authorList>
            <person name="Stajich J.E."/>
            <person name="Amses K."/>
            <person name="Simmons R."/>
            <person name="Seto K."/>
            <person name="Myers J."/>
            <person name="Bonds A."/>
            <person name="Quandt C.A."/>
            <person name="Barry K."/>
            <person name="Liu P."/>
            <person name="Grigoriev I."/>
            <person name="Longcore J.E."/>
            <person name="James T.Y."/>
        </authorList>
    </citation>
    <scope>NUCLEOTIDE SEQUENCE</scope>
    <source>
        <strain evidence="5">JEL0318</strain>
    </source>
</reference>
<keyword evidence="6" id="KW-1185">Reference proteome</keyword>
<dbReference type="SUPFAM" id="SSF54928">
    <property type="entry name" value="RNA-binding domain, RBD"/>
    <property type="match status" value="1"/>
</dbReference>
<dbReference type="Gene3D" id="3.30.70.330">
    <property type="match status" value="1"/>
</dbReference>
<dbReference type="SUPFAM" id="SSF55277">
    <property type="entry name" value="GYF domain"/>
    <property type="match status" value="1"/>
</dbReference>
<dbReference type="InterPro" id="IPR035979">
    <property type="entry name" value="RBD_domain_sf"/>
</dbReference>
<keyword evidence="1" id="KW-0694">RNA-binding</keyword>
<dbReference type="AlphaFoldDB" id="A0AAD5SLC7"/>
<evidence type="ECO:0000313" key="5">
    <source>
        <dbReference type="EMBL" id="KAJ3056053.1"/>
    </source>
</evidence>
<gene>
    <name evidence="5" type="primary">RPT3</name>
    <name evidence="5" type="ORF">HK097_008290</name>
</gene>
<dbReference type="GO" id="GO:0003723">
    <property type="term" value="F:RNA binding"/>
    <property type="evidence" value="ECO:0007669"/>
    <property type="project" value="UniProtKB-UniRule"/>
</dbReference>
<organism evidence="5 6">
    <name type="scientific">Rhizophlyctis rosea</name>
    <dbReference type="NCBI Taxonomy" id="64517"/>
    <lineage>
        <taxon>Eukaryota</taxon>
        <taxon>Fungi</taxon>
        <taxon>Fungi incertae sedis</taxon>
        <taxon>Chytridiomycota</taxon>
        <taxon>Chytridiomycota incertae sedis</taxon>
        <taxon>Chytridiomycetes</taxon>
        <taxon>Rhizophlyctidales</taxon>
        <taxon>Rhizophlyctidaceae</taxon>
        <taxon>Rhizophlyctis</taxon>
    </lineage>
</organism>
<dbReference type="Proteomes" id="UP001212841">
    <property type="component" value="Unassembled WGS sequence"/>
</dbReference>
<feature type="compositionally biased region" description="Gly residues" evidence="2">
    <location>
        <begin position="697"/>
        <end position="713"/>
    </location>
</feature>
<accession>A0AAD5SLC7</accession>
<evidence type="ECO:0000259" key="4">
    <source>
        <dbReference type="PROSITE" id="PS50829"/>
    </source>
</evidence>
<feature type="region of interest" description="Disordered" evidence="2">
    <location>
        <begin position="688"/>
        <end position="713"/>
    </location>
</feature>
<dbReference type="InterPro" id="IPR003169">
    <property type="entry name" value="GYF"/>
</dbReference>
<dbReference type="PROSITE" id="PS50102">
    <property type="entry name" value="RRM"/>
    <property type="match status" value="1"/>
</dbReference>
<dbReference type="SMART" id="SM00360">
    <property type="entry name" value="RRM"/>
    <property type="match status" value="1"/>
</dbReference>
<dbReference type="CDD" id="cd00590">
    <property type="entry name" value="RRM_SF"/>
    <property type="match status" value="1"/>
</dbReference>
<protein>
    <submittedName>
        <fullName evidence="5">26S proteasome regulatory subunit 6B</fullName>
    </submittedName>
</protein>
<evidence type="ECO:0000256" key="2">
    <source>
        <dbReference type="SAM" id="MobiDB-lite"/>
    </source>
</evidence>
<feature type="domain" description="RRM" evidence="3">
    <location>
        <begin position="8"/>
        <end position="84"/>
    </location>
</feature>
<dbReference type="Pfam" id="PF00076">
    <property type="entry name" value="RRM_1"/>
    <property type="match status" value="1"/>
</dbReference>
<evidence type="ECO:0000313" key="6">
    <source>
        <dbReference type="Proteomes" id="UP001212841"/>
    </source>
</evidence>
<evidence type="ECO:0000259" key="3">
    <source>
        <dbReference type="PROSITE" id="PS50102"/>
    </source>
</evidence>
<dbReference type="GO" id="GO:0000502">
    <property type="term" value="C:proteasome complex"/>
    <property type="evidence" value="ECO:0007669"/>
    <property type="project" value="UniProtKB-KW"/>
</dbReference>
<sequence length="713" mass="80043">MEVPTDYTKVHAYKLDTSLDEPLVREIFETCGDVEAVTVVQKLARNGVWVPKGDAIITYSHHESAKKAVGTLNNTQQGSRVMRVTPWVDRDLLVGAPPARPSKLNQHLKFLSLYGIYIKDEQKNLKCELIRAQEEVKRNQSVPLVIGQFMEPIDQHTGIVEPTTRTHPIPSNSFDRSMYKRDPEFFGAHGKERYRSKFAQQAREEHRSGMKPFASGGKKNGAEDAETLVDRMILSLVEPNYKWSTPEPVWESSPQQKASFTAPPTDYAILPPITCPVSIPQDYYNAPPGYYGNLSRVSLIPDGFFACPVFRDLVMLSENQILLPTWLWLLDSKRRDKIIRKFERYVGDFYSQRGFVRRPAIHMPPSDLKHYQQKLEYAKVKGVARSNMTTDGDCEDWDRDLHLDEANRELDKQVEVERKEERLRTFYGQYAIEYMPLPPGYGGSADHDDGDPHGQYSYIDEAGNEWGPFNARLMNAWHAAGAFDVDDEILIARKDANEFEPLGYWIEEFGTETPFPEEIVREVGMEVDADGDVKMGVPMERRGLAFDPSFLSQYSIPRADSTDPLQYRFLAAATAEGYPTGQYQQQDVRANVPWGYAGTGGHQQQQQQQQGYGDPDAAYDQAAYQQAREGYSKQHGDATYAGYGTEDQCATRAAADGQAMGQIASLDSTGQTTTRPNDTVLTTAQPFIPMDIDRAPGTGGEDVGGFGEGGSSQ</sequence>
<dbReference type="EMBL" id="JADGJD010000048">
    <property type="protein sequence ID" value="KAJ3056053.1"/>
    <property type="molecule type" value="Genomic_DNA"/>
</dbReference>
<proteinExistence type="predicted"/>
<dbReference type="InterPro" id="IPR035445">
    <property type="entry name" value="GYF-like_dom_sf"/>
</dbReference>
<comment type="caution">
    <text evidence="5">The sequence shown here is derived from an EMBL/GenBank/DDBJ whole genome shotgun (WGS) entry which is preliminary data.</text>
</comment>
<dbReference type="InterPro" id="IPR000504">
    <property type="entry name" value="RRM_dom"/>
</dbReference>